<reference evidence="2 3" key="1">
    <citation type="submission" date="2018-02" db="EMBL/GenBank/DDBJ databases">
        <title>Genome sequence of Desulfovibrio carbinolicus DSM 3852.</title>
        <authorList>
            <person name="Wilbanks E."/>
            <person name="Skennerton C.T."/>
            <person name="Orphan V.J."/>
        </authorList>
    </citation>
    <scope>NUCLEOTIDE SEQUENCE [LARGE SCALE GENOMIC DNA]</scope>
    <source>
        <strain evidence="2 3">DSM 3852</strain>
        <plasmid evidence="3">pdcar1</plasmid>
    </source>
</reference>
<evidence type="ECO:0000313" key="2">
    <source>
        <dbReference type="EMBL" id="QAZ69601.1"/>
    </source>
</evidence>
<geneLocation type="plasmid" evidence="3">
    <name>pdcar1</name>
</geneLocation>
<dbReference type="InterPro" id="IPR002611">
    <property type="entry name" value="IstB_ATP-bd"/>
</dbReference>
<gene>
    <name evidence="2" type="ORF">C3Y92_20205</name>
</gene>
<feature type="domain" description="IstB-like ATP-binding" evidence="1">
    <location>
        <begin position="2"/>
        <end position="50"/>
    </location>
</feature>
<organism evidence="2 3">
    <name type="scientific">Solidesulfovibrio carbinolicus</name>
    <dbReference type="NCBI Taxonomy" id="296842"/>
    <lineage>
        <taxon>Bacteria</taxon>
        <taxon>Pseudomonadati</taxon>
        <taxon>Thermodesulfobacteriota</taxon>
        <taxon>Desulfovibrionia</taxon>
        <taxon>Desulfovibrionales</taxon>
        <taxon>Desulfovibrionaceae</taxon>
        <taxon>Solidesulfovibrio</taxon>
    </lineage>
</organism>
<name>A0A4P6HQJ2_9BACT</name>
<keyword evidence="3" id="KW-1185">Reference proteome</keyword>
<dbReference type="Pfam" id="PF01695">
    <property type="entry name" value="IstB_IS21"/>
    <property type="match status" value="1"/>
</dbReference>
<evidence type="ECO:0000259" key="1">
    <source>
        <dbReference type="Pfam" id="PF01695"/>
    </source>
</evidence>
<protein>
    <recommendedName>
        <fullName evidence="1">IstB-like ATP-binding domain-containing protein</fullName>
    </recommendedName>
</protein>
<dbReference type="KEGG" id="dcb:C3Y92_20205"/>
<dbReference type="GO" id="GO:0005524">
    <property type="term" value="F:ATP binding"/>
    <property type="evidence" value="ECO:0007669"/>
    <property type="project" value="InterPro"/>
</dbReference>
<dbReference type="Proteomes" id="UP000293296">
    <property type="component" value="Plasmid pDCAR1"/>
</dbReference>
<keyword evidence="2" id="KW-0614">Plasmid</keyword>
<dbReference type="InterPro" id="IPR027417">
    <property type="entry name" value="P-loop_NTPase"/>
</dbReference>
<dbReference type="Gene3D" id="3.40.50.300">
    <property type="entry name" value="P-loop containing nucleotide triphosphate hydrolases"/>
    <property type="match status" value="1"/>
</dbReference>
<sequence>MTRVDLLVIDDFGLKPLSLNQDEDFHDVVAERYEQHPTIITSNLDFEEWGVRRGGLGPEGRDLAWLPPPGL</sequence>
<dbReference type="OrthoDB" id="8150723at2"/>
<proteinExistence type="predicted"/>
<dbReference type="AlphaFoldDB" id="A0A4P6HQJ2"/>
<dbReference type="EMBL" id="CP026539">
    <property type="protein sequence ID" value="QAZ69601.1"/>
    <property type="molecule type" value="Genomic_DNA"/>
</dbReference>
<evidence type="ECO:0000313" key="3">
    <source>
        <dbReference type="Proteomes" id="UP000293296"/>
    </source>
</evidence>
<accession>A0A4P6HQJ2</accession>